<dbReference type="CDD" id="cd02111">
    <property type="entry name" value="eukary_SO_Moco"/>
    <property type="match status" value="1"/>
</dbReference>
<evidence type="ECO:0000256" key="13">
    <source>
        <dbReference type="ARBA" id="ARBA00023128"/>
    </source>
</evidence>
<comment type="subunit">
    <text evidence="6">Homodimer.</text>
</comment>
<dbReference type="EC" id="1.8.3.1" evidence="7"/>
<evidence type="ECO:0000256" key="1">
    <source>
        <dbReference type="ARBA" id="ARBA00001924"/>
    </source>
</evidence>
<dbReference type="PRINTS" id="PR00363">
    <property type="entry name" value="CYTOCHROMEB5"/>
</dbReference>
<evidence type="ECO:0000256" key="9">
    <source>
        <dbReference type="ARBA" id="ARBA00022617"/>
    </source>
</evidence>
<evidence type="ECO:0000256" key="4">
    <source>
        <dbReference type="ARBA" id="ARBA00004678"/>
    </source>
</evidence>
<dbReference type="Gene3D" id="3.10.120.10">
    <property type="entry name" value="Cytochrome b5-like heme/steroid binding domain"/>
    <property type="match status" value="1"/>
</dbReference>
<dbReference type="FunFam" id="2.60.40.650:FF:000002">
    <property type="entry name" value="sulfite oxidase"/>
    <property type="match status" value="1"/>
</dbReference>
<comment type="pathway">
    <text evidence="5">Energy metabolism; sulfur metabolism.</text>
</comment>
<keyword evidence="17" id="KW-1185">Reference proteome</keyword>
<feature type="domain" description="Cytochrome b5 heme-binding" evidence="15">
    <location>
        <begin position="97"/>
        <end position="175"/>
    </location>
</feature>
<keyword evidence="13" id="KW-0496">Mitochondrion</keyword>
<dbReference type="GO" id="GO:0005758">
    <property type="term" value="C:mitochondrial intermembrane space"/>
    <property type="evidence" value="ECO:0007669"/>
    <property type="project" value="UniProtKB-SubCell"/>
</dbReference>
<evidence type="ECO:0000256" key="14">
    <source>
        <dbReference type="ARBA" id="ARBA00070338"/>
    </source>
</evidence>
<evidence type="ECO:0000256" key="3">
    <source>
        <dbReference type="ARBA" id="ARBA00004569"/>
    </source>
</evidence>
<dbReference type="FunFam" id="3.90.420.10:FF:000002">
    <property type="entry name" value="sulfite oxidase, mitochondrial"/>
    <property type="match status" value="1"/>
</dbReference>
<dbReference type="SMART" id="SM01117">
    <property type="entry name" value="Cyt-b5"/>
    <property type="match status" value="1"/>
</dbReference>
<dbReference type="OrthoDB" id="10051395at2759"/>
<sequence>MIATLSKNAFLCKYLSRPTSVIQLGLPCNHLIRPSSLRSYCNQVNWNSITRSKRSRLLIFSSLTISTISLIAHRNKLKAKIVKKDEAFEAGKRLEGLKEYNKLEVNQHNSKEKGVWIIFRNGVYDITKFIEEHPGGDKILLGAGQDIEPFWNLYAVHNDPQIFKLLESYRIGNLLPDDVNTEGVTQANDPYQFDPKRPGYFAVRSAKPFNAEPPLNVLADSWLTPNELFYIRNHLPVPDIQPDEYELEIEGFGIKNPIKLSLKELKEKFPKHTICVAIQCAGNRRSEMTKVKQVRGLYWGGAAISNANWSGAKLVDVLKYCDADLNDPNIKHIVFDGADTDATGSSYGASVPAETALDGLNQFILAYEMNGVDIPRDHGYPVRLIAPGIVGARNVKWLNKITLSDEESHSHWQRKDYKGFSPNVDWDNVDFEKSPSIQEMPIQSAICDPVDGSTVTPNANGFITVKGYAWSGGGRKVVRVDVSPDGGSNWITADLEQEDTPLNRTYSWTLWKADIPVASLKQGSNFQVVCKAIDSSYNNQPENVEPIWNLRGVLTNSWHRINLKLT</sequence>
<reference evidence="16" key="2">
    <citation type="submission" date="2015-06" db="UniProtKB">
        <authorList>
            <consortium name="EnsemblMetazoa"/>
        </authorList>
    </citation>
    <scope>IDENTIFICATION</scope>
</reference>
<evidence type="ECO:0000256" key="5">
    <source>
        <dbReference type="ARBA" id="ARBA00004971"/>
    </source>
</evidence>
<dbReference type="GO" id="GO:0030151">
    <property type="term" value="F:molybdenum ion binding"/>
    <property type="evidence" value="ECO:0007669"/>
    <property type="project" value="InterPro"/>
</dbReference>
<dbReference type="InterPro" id="IPR022407">
    <property type="entry name" value="OxRdtase_Mopterin_BS"/>
</dbReference>
<dbReference type="Gene3D" id="2.60.40.650">
    <property type="match status" value="1"/>
</dbReference>
<dbReference type="GO" id="GO:0006790">
    <property type="term" value="P:sulfur compound metabolic process"/>
    <property type="evidence" value="ECO:0007669"/>
    <property type="project" value="UniProtKB-UniPathway"/>
</dbReference>
<evidence type="ECO:0000259" key="15">
    <source>
        <dbReference type="PROSITE" id="PS50255"/>
    </source>
</evidence>
<dbReference type="PROSITE" id="PS00191">
    <property type="entry name" value="CYTOCHROME_B5_1"/>
    <property type="match status" value="1"/>
</dbReference>
<protein>
    <recommendedName>
        <fullName evidence="14">Sulfite oxidase</fullName>
        <ecNumber evidence="7">1.8.3.1</ecNumber>
    </recommendedName>
</protein>
<dbReference type="EMBL" id="CAEY01001120">
    <property type="status" value="NOT_ANNOTATED_CDS"/>
    <property type="molecule type" value="Genomic_DNA"/>
</dbReference>
<keyword evidence="8" id="KW-0500">Molybdenum</keyword>
<comment type="subcellular location">
    <subcellularLocation>
        <location evidence="3">Mitochondrion intermembrane space</location>
    </subcellularLocation>
</comment>
<dbReference type="SUPFAM" id="SSF55856">
    <property type="entry name" value="Cytochrome b5-like heme/steroid binding domain"/>
    <property type="match status" value="1"/>
</dbReference>
<keyword evidence="12" id="KW-0408">Iron</keyword>
<dbReference type="eggNOG" id="KOG0535">
    <property type="taxonomic scope" value="Eukaryota"/>
</dbReference>
<dbReference type="InterPro" id="IPR014756">
    <property type="entry name" value="Ig_E-set"/>
</dbReference>
<dbReference type="InterPro" id="IPR001199">
    <property type="entry name" value="Cyt_B5-like_heme/steroid-bd"/>
</dbReference>
<dbReference type="GO" id="GO:0043546">
    <property type="term" value="F:molybdopterin cofactor binding"/>
    <property type="evidence" value="ECO:0007669"/>
    <property type="project" value="InterPro"/>
</dbReference>
<evidence type="ECO:0000256" key="6">
    <source>
        <dbReference type="ARBA" id="ARBA00011738"/>
    </source>
</evidence>
<dbReference type="GO" id="GO:0020037">
    <property type="term" value="F:heme binding"/>
    <property type="evidence" value="ECO:0007669"/>
    <property type="project" value="InterPro"/>
</dbReference>
<dbReference type="PANTHER" id="PTHR19372">
    <property type="entry name" value="SULFITE REDUCTASE"/>
    <property type="match status" value="1"/>
</dbReference>
<dbReference type="UniPathway" id="UPA00096"/>
<dbReference type="Pfam" id="PF03404">
    <property type="entry name" value="Mo-co_dimer"/>
    <property type="match status" value="1"/>
</dbReference>
<dbReference type="Proteomes" id="UP000015104">
    <property type="component" value="Unassembled WGS sequence"/>
</dbReference>
<dbReference type="AlphaFoldDB" id="T1JZC5"/>
<evidence type="ECO:0000313" key="16">
    <source>
        <dbReference type="EnsemblMetazoa" id="tetur03g03470.1"/>
    </source>
</evidence>
<evidence type="ECO:0000256" key="12">
    <source>
        <dbReference type="ARBA" id="ARBA00023004"/>
    </source>
</evidence>
<keyword evidence="9" id="KW-0349">Heme</keyword>
<evidence type="ECO:0000256" key="8">
    <source>
        <dbReference type="ARBA" id="ARBA00022505"/>
    </source>
</evidence>
<keyword evidence="10" id="KW-0479">Metal-binding</keyword>
<reference evidence="17" key="1">
    <citation type="submission" date="2011-08" db="EMBL/GenBank/DDBJ databases">
        <authorList>
            <person name="Rombauts S."/>
        </authorList>
    </citation>
    <scope>NUCLEOTIDE SEQUENCE</scope>
    <source>
        <strain evidence="17">London</strain>
    </source>
</reference>
<dbReference type="InterPro" id="IPR018506">
    <property type="entry name" value="Cyt_B5_heme-BS"/>
</dbReference>
<dbReference type="Pfam" id="PF00173">
    <property type="entry name" value="Cyt-b5"/>
    <property type="match status" value="1"/>
</dbReference>
<dbReference type="PANTHER" id="PTHR19372:SF7">
    <property type="entry name" value="SULFITE OXIDASE, MITOCHONDRIAL"/>
    <property type="match status" value="1"/>
</dbReference>
<comment type="cofactor">
    <cofactor evidence="1">
        <name>Mo-molybdopterin</name>
        <dbReference type="ChEBI" id="CHEBI:71302"/>
    </cofactor>
</comment>
<dbReference type="FunFam" id="3.10.120.10:FF:000007">
    <property type="entry name" value="Sulfite oxidase, mitochondrial"/>
    <property type="match status" value="1"/>
</dbReference>
<dbReference type="PRINTS" id="PR00407">
    <property type="entry name" value="EUMOPTERIN"/>
</dbReference>
<accession>T1JZC5</accession>
<dbReference type="PROSITE" id="PS00559">
    <property type="entry name" value="MOLYBDOPTERIN_EUK"/>
    <property type="match status" value="1"/>
</dbReference>
<dbReference type="STRING" id="32264.T1JZC5"/>
<dbReference type="InterPro" id="IPR008335">
    <property type="entry name" value="Mopterin_OxRdtase_euk"/>
</dbReference>
<dbReference type="HOGENOM" id="CLU_003827_5_1_1"/>
<gene>
    <name evidence="16" type="primary">107359122</name>
</gene>
<keyword evidence="11" id="KW-0560">Oxidoreductase</keyword>
<comment type="pathway">
    <text evidence="4">Sulfur metabolism.</text>
</comment>
<evidence type="ECO:0000256" key="10">
    <source>
        <dbReference type="ARBA" id="ARBA00022723"/>
    </source>
</evidence>
<evidence type="ECO:0000313" key="17">
    <source>
        <dbReference type="Proteomes" id="UP000015104"/>
    </source>
</evidence>
<proteinExistence type="predicted"/>
<dbReference type="KEGG" id="tut:107359122"/>
<name>T1JZC5_TETUR</name>
<dbReference type="eggNOG" id="KOG4576">
    <property type="taxonomic scope" value="Eukaryota"/>
</dbReference>
<dbReference type="EnsemblMetazoa" id="tetur03g03470.1">
    <property type="protein sequence ID" value="tetur03g03470.1"/>
    <property type="gene ID" value="tetur03g03470"/>
</dbReference>
<organism evidence="16 17">
    <name type="scientific">Tetranychus urticae</name>
    <name type="common">Two-spotted spider mite</name>
    <dbReference type="NCBI Taxonomy" id="32264"/>
    <lineage>
        <taxon>Eukaryota</taxon>
        <taxon>Metazoa</taxon>
        <taxon>Ecdysozoa</taxon>
        <taxon>Arthropoda</taxon>
        <taxon>Chelicerata</taxon>
        <taxon>Arachnida</taxon>
        <taxon>Acari</taxon>
        <taxon>Acariformes</taxon>
        <taxon>Trombidiformes</taxon>
        <taxon>Prostigmata</taxon>
        <taxon>Eleutherengona</taxon>
        <taxon>Raphignathae</taxon>
        <taxon>Tetranychoidea</taxon>
        <taxon>Tetranychidae</taxon>
        <taxon>Tetranychus</taxon>
    </lineage>
</organism>
<evidence type="ECO:0000256" key="11">
    <source>
        <dbReference type="ARBA" id="ARBA00023002"/>
    </source>
</evidence>
<dbReference type="OMA" id="TWHVAEL"/>
<dbReference type="InterPro" id="IPR005066">
    <property type="entry name" value="MoCF_OxRdtse_dimer"/>
</dbReference>
<dbReference type="InterPro" id="IPR036374">
    <property type="entry name" value="OxRdtase_Mopterin-bd_sf"/>
</dbReference>
<evidence type="ECO:0000256" key="2">
    <source>
        <dbReference type="ARBA" id="ARBA00001970"/>
    </source>
</evidence>
<dbReference type="Pfam" id="PF00174">
    <property type="entry name" value="Oxidored_molyb"/>
    <property type="match status" value="1"/>
</dbReference>
<dbReference type="GO" id="GO:0008482">
    <property type="term" value="F:sulfite oxidase activity"/>
    <property type="evidence" value="ECO:0007669"/>
    <property type="project" value="UniProtKB-EC"/>
</dbReference>
<evidence type="ECO:0000256" key="7">
    <source>
        <dbReference type="ARBA" id="ARBA00012505"/>
    </source>
</evidence>
<dbReference type="SUPFAM" id="SSF56524">
    <property type="entry name" value="Oxidoreductase molybdopterin-binding domain"/>
    <property type="match status" value="1"/>
</dbReference>
<comment type="cofactor">
    <cofactor evidence="2">
        <name>heme b</name>
        <dbReference type="ChEBI" id="CHEBI:60344"/>
    </cofactor>
</comment>
<dbReference type="SUPFAM" id="SSF81296">
    <property type="entry name" value="E set domains"/>
    <property type="match status" value="1"/>
</dbReference>
<dbReference type="PROSITE" id="PS50255">
    <property type="entry name" value="CYTOCHROME_B5_2"/>
    <property type="match status" value="1"/>
</dbReference>
<dbReference type="InterPro" id="IPR036400">
    <property type="entry name" value="Cyt_B5-like_heme/steroid_sf"/>
</dbReference>
<dbReference type="Gene3D" id="3.90.420.10">
    <property type="entry name" value="Oxidoreductase, molybdopterin-binding domain"/>
    <property type="match status" value="1"/>
</dbReference>
<dbReference type="InterPro" id="IPR000572">
    <property type="entry name" value="OxRdtase_Mopterin-bd_dom"/>
</dbReference>